<dbReference type="SUPFAM" id="SSF52540">
    <property type="entry name" value="P-loop containing nucleoside triphosphate hydrolases"/>
    <property type="match status" value="1"/>
</dbReference>
<feature type="domain" description="ABC transporter" evidence="10">
    <location>
        <begin position="350"/>
        <end position="587"/>
    </location>
</feature>
<dbReference type="RefSeq" id="WP_120643751.1">
    <property type="nucleotide sequence ID" value="NZ_RAWB01000113.1"/>
</dbReference>
<keyword evidence="3" id="KW-1003">Cell membrane</keyword>
<gene>
    <name evidence="12" type="ORF">D7V93_13245</name>
</gene>
<dbReference type="EMBL" id="RAWB01000113">
    <property type="protein sequence ID" value="RKH60505.1"/>
    <property type="molecule type" value="Genomic_DNA"/>
</dbReference>
<dbReference type="InterPro" id="IPR003593">
    <property type="entry name" value="AAA+_ATPase"/>
</dbReference>
<evidence type="ECO:0000256" key="6">
    <source>
        <dbReference type="ARBA" id="ARBA00022840"/>
    </source>
</evidence>
<accession>A0A3A8Q377</accession>
<dbReference type="Pfam" id="PF00664">
    <property type="entry name" value="ABC_membrane"/>
    <property type="match status" value="1"/>
</dbReference>
<keyword evidence="5" id="KW-0547">Nucleotide-binding</keyword>
<feature type="transmembrane region" description="Helical" evidence="9">
    <location>
        <begin position="31"/>
        <end position="50"/>
    </location>
</feature>
<feature type="transmembrane region" description="Helical" evidence="9">
    <location>
        <begin position="258"/>
        <end position="281"/>
    </location>
</feature>
<protein>
    <submittedName>
        <fullName evidence="12">ABC transporter ATP-binding protein</fullName>
    </submittedName>
</protein>
<dbReference type="PROSITE" id="PS50893">
    <property type="entry name" value="ABC_TRANSPORTER_2"/>
    <property type="match status" value="1"/>
</dbReference>
<reference evidence="13" key="1">
    <citation type="submission" date="2018-09" db="EMBL/GenBank/DDBJ databases">
        <authorList>
            <person name="Livingstone P.G."/>
            <person name="Whitworth D.E."/>
        </authorList>
    </citation>
    <scope>NUCLEOTIDE SEQUENCE [LARGE SCALE GENOMIC DNA]</scope>
    <source>
        <strain evidence="13">CA051B</strain>
    </source>
</reference>
<evidence type="ECO:0000256" key="7">
    <source>
        <dbReference type="ARBA" id="ARBA00022989"/>
    </source>
</evidence>
<evidence type="ECO:0000256" key="9">
    <source>
        <dbReference type="SAM" id="Phobius"/>
    </source>
</evidence>
<dbReference type="InterPro" id="IPR036640">
    <property type="entry name" value="ABC1_TM_sf"/>
</dbReference>
<dbReference type="GO" id="GO:0005524">
    <property type="term" value="F:ATP binding"/>
    <property type="evidence" value="ECO:0007669"/>
    <property type="project" value="UniProtKB-KW"/>
</dbReference>
<keyword evidence="4 9" id="KW-0812">Transmembrane</keyword>
<evidence type="ECO:0000259" key="10">
    <source>
        <dbReference type="PROSITE" id="PS50893"/>
    </source>
</evidence>
<dbReference type="PROSITE" id="PS50929">
    <property type="entry name" value="ABC_TM1F"/>
    <property type="match status" value="1"/>
</dbReference>
<dbReference type="GO" id="GO:0034040">
    <property type="term" value="F:ATPase-coupled lipid transmembrane transporter activity"/>
    <property type="evidence" value="ECO:0007669"/>
    <property type="project" value="TreeGrafter"/>
</dbReference>
<name>A0A3A8Q377_9BACT</name>
<evidence type="ECO:0000259" key="11">
    <source>
        <dbReference type="PROSITE" id="PS50929"/>
    </source>
</evidence>
<dbReference type="Gene3D" id="3.40.50.300">
    <property type="entry name" value="P-loop containing nucleotide triphosphate hydrolases"/>
    <property type="match status" value="1"/>
</dbReference>
<dbReference type="SMART" id="SM00382">
    <property type="entry name" value="AAA"/>
    <property type="match status" value="1"/>
</dbReference>
<dbReference type="PROSITE" id="PS00211">
    <property type="entry name" value="ABC_TRANSPORTER_1"/>
    <property type="match status" value="1"/>
</dbReference>
<comment type="subcellular location">
    <subcellularLocation>
        <location evidence="1">Cell membrane</location>
        <topology evidence="1">Multi-pass membrane protein</topology>
    </subcellularLocation>
</comment>
<evidence type="ECO:0000313" key="13">
    <source>
        <dbReference type="Proteomes" id="UP000272888"/>
    </source>
</evidence>
<evidence type="ECO:0000256" key="3">
    <source>
        <dbReference type="ARBA" id="ARBA00022475"/>
    </source>
</evidence>
<dbReference type="InterPro" id="IPR003439">
    <property type="entry name" value="ABC_transporter-like_ATP-bd"/>
</dbReference>
<keyword evidence="2" id="KW-0813">Transport</keyword>
<dbReference type="InterPro" id="IPR027417">
    <property type="entry name" value="P-loop_NTPase"/>
</dbReference>
<dbReference type="Gene3D" id="1.20.1560.10">
    <property type="entry name" value="ABC transporter type 1, transmembrane domain"/>
    <property type="match status" value="1"/>
</dbReference>
<keyword evidence="13" id="KW-1185">Reference proteome</keyword>
<keyword evidence="8 9" id="KW-0472">Membrane</keyword>
<sequence length="598" mass="64509">MSTSAPPSSGRPAGGFAAILRALRYLRRYRLEALGALLSLLLVSVANLGAPQMIRIAIDQGLARGERRPVMLAVGGLVAIALGRGLFNFLQGYLAERASQGVAFDLRDALFARIQRLSFSYYDQAQTGQLLTRLTSDVEAVRTFVGSGAVQFVAAAAMVAGCTGLLLWLDPVLALAALLSVVPILFLLRSFTTRMRPLFGQLQALLGTLNTTLQEDLRGLRVVRSFSGEAREVERYGRTNEQLRTQNLRLVDALANNFPFVSFFANLGTLMVVGVGGWRIFHQQLSLGELLAFNSYLAFLLMPLMTLGFLAASLSRASASALRVFELLDTAVEVTDRPGAVPLPPLQGRIELRDVRFRYAGSEREILRGVSVTLEPGQLVAVLGTTGSGKSTLINLLPRFYDVTGGAVLLDGHDVRDVTLASLRSQMGVVLQDALLFSGTVRDNIAYGHPDATQAQVEAAAEAAQAAEFIRELPQGYDTVVGERGVGLSGGQRQRLAIARALLTDPRLLILDDSTSAVDARTETAIQGALDTLMRDKRRTALVIAQRISTVRDADLILVLDEGRIAAQGRHEELTATSELYNDILGSQLQPARQEGAA</sequence>
<feature type="domain" description="ABC transmembrane type-1" evidence="11">
    <location>
        <begin position="34"/>
        <end position="316"/>
    </location>
</feature>
<feature type="transmembrane region" description="Helical" evidence="9">
    <location>
        <begin position="70"/>
        <end position="90"/>
    </location>
</feature>
<evidence type="ECO:0000256" key="8">
    <source>
        <dbReference type="ARBA" id="ARBA00023136"/>
    </source>
</evidence>
<proteinExistence type="predicted"/>
<dbReference type="InterPro" id="IPR039421">
    <property type="entry name" value="Type_1_exporter"/>
</dbReference>
<dbReference type="GO" id="GO:0140359">
    <property type="term" value="F:ABC-type transporter activity"/>
    <property type="evidence" value="ECO:0007669"/>
    <property type="project" value="InterPro"/>
</dbReference>
<dbReference type="CDD" id="cd18542">
    <property type="entry name" value="ABC_6TM_YknU_like"/>
    <property type="match status" value="1"/>
</dbReference>
<dbReference type="GO" id="GO:0016887">
    <property type="term" value="F:ATP hydrolysis activity"/>
    <property type="evidence" value="ECO:0007669"/>
    <property type="project" value="InterPro"/>
</dbReference>
<dbReference type="GO" id="GO:0005886">
    <property type="term" value="C:plasma membrane"/>
    <property type="evidence" value="ECO:0007669"/>
    <property type="project" value="UniProtKB-SubCell"/>
</dbReference>
<organism evidence="12 13">
    <name type="scientific">Corallococcus llansteffanensis</name>
    <dbReference type="NCBI Taxonomy" id="2316731"/>
    <lineage>
        <taxon>Bacteria</taxon>
        <taxon>Pseudomonadati</taxon>
        <taxon>Myxococcota</taxon>
        <taxon>Myxococcia</taxon>
        <taxon>Myxococcales</taxon>
        <taxon>Cystobacterineae</taxon>
        <taxon>Myxococcaceae</taxon>
        <taxon>Corallococcus</taxon>
    </lineage>
</organism>
<evidence type="ECO:0000256" key="2">
    <source>
        <dbReference type="ARBA" id="ARBA00022448"/>
    </source>
</evidence>
<dbReference type="Proteomes" id="UP000272888">
    <property type="component" value="Unassembled WGS sequence"/>
</dbReference>
<dbReference type="InterPro" id="IPR011527">
    <property type="entry name" value="ABC1_TM_dom"/>
</dbReference>
<evidence type="ECO:0000256" key="5">
    <source>
        <dbReference type="ARBA" id="ARBA00022741"/>
    </source>
</evidence>
<dbReference type="Pfam" id="PF00005">
    <property type="entry name" value="ABC_tran"/>
    <property type="match status" value="1"/>
</dbReference>
<evidence type="ECO:0000256" key="4">
    <source>
        <dbReference type="ARBA" id="ARBA00022692"/>
    </source>
</evidence>
<feature type="transmembrane region" description="Helical" evidence="9">
    <location>
        <begin position="172"/>
        <end position="191"/>
    </location>
</feature>
<keyword evidence="7 9" id="KW-1133">Transmembrane helix</keyword>
<feature type="transmembrane region" description="Helical" evidence="9">
    <location>
        <begin position="293"/>
        <end position="314"/>
    </location>
</feature>
<dbReference type="PANTHER" id="PTHR24221:SF654">
    <property type="entry name" value="ATP-BINDING CASSETTE SUB-FAMILY B MEMBER 6"/>
    <property type="match status" value="1"/>
</dbReference>
<dbReference type="FunFam" id="3.40.50.300:FF:000221">
    <property type="entry name" value="Multidrug ABC transporter ATP-binding protein"/>
    <property type="match status" value="1"/>
</dbReference>
<dbReference type="AlphaFoldDB" id="A0A3A8Q377"/>
<evidence type="ECO:0000256" key="1">
    <source>
        <dbReference type="ARBA" id="ARBA00004651"/>
    </source>
</evidence>
<dbReference type="InterPro" id="IPR017871">
    <property type="entry name" value="ABC_transporter-like_CS"/>
</dbReference>
<dbReference type="SUPFAM" id="SSF90123">
    <property type="entry name" value="ABC transporter transmembrane region"/>
    <property type="match status" value="1"/>
</dbReference>
<evidence type="ECO:0000313" key="12">
    <source>
        <dbReference type="EMBL" id="RKH60505.1"/>
    </source>
</evidence>
<feature type="transmembrane region" description="Helical" evidence="9">
    <location>
        <begin position="143"/>
        <end position="166"/>
    </location>
</feature>
<comment type="caution">
    <text evidence="12">The sequence shown here is derived from an EMBL/GenBank/DDBJ whole genome shotgun (WGS) entry which is preliminary data.</text>
</comment>
<keyword evidence="6 12" id="KW-0067">ATP-binding</keyword>
<dbReference type="PANTHER" id="PTHR24221">
    <property type="entry name" value="ATP-BINDING CASSETTE SUB-FAMILY B"/>
    <property type="match status" value="1"/>
</dbReference>